<dbReference type="GeneID" id="17321411"/>
<dbReference type="Gramene" id="CDF33880">
    <property type="protein sequence ID" value="CDF33880"/>
    <property type="gene ID" value="CHC_T00002461001"/>
</dbReference>
<name>R7Q8S8_CHOCR</name>
<sequence length="137" mass="15073">MRYSTCFGPRLPMKAEQPLRMASIHANTTGTVAGPGASDAFVAVRTMLPTNWGQNITCARVRTKRQVMCSGAKLSFGKSQLTHQIVSQEKITNSTFGGSWIVEQYSSVYQIMVMVRTIKAIVAQVSCMYKPHIKQAA</sequence>
<dbReference type="Proteomes" id="UP000012073">
    <property type="component" value="Unassembled WGS sequence"/>
</dbReference>
<accession>R7Q8S8</accession>
<evidence type="ECO:0000313" key="2">
    <source>
        <dbReference type="Proteomes" id="UP000012073"/>
    </source>
</evidence>
<dbReference type="RefSeq" id="XP_005713699.1">
    <property type="nucleotide sequence ID" value="XM_005713642.1"/>
</dbReference>
<keyword evidence="2" id="KW-1185">Reference proteome</keyword>
<gene>
    <name evidence="1" type="ORF">CHC_T00002461001</name>
</gene>
<reference evidence="2" key="1">
    <citation type="journal article" date="2013" name="Proc. Natl. Acad. Sci. U.S.A.">
        <title>Genome structure and metabolic features in the red seaweed Chondrus crispus shed light on evolution of the Archaeplastida.</title>
        <authorList>
            <person name="Collen J."/>
            <person name="Porcel B."/>
            <person name="Carre W."/>
            <person name="Ball S.G."/>
            <person name="Chaparro C."/>
            <person name="Tonon T."/>
            <person name="Barbeyron T."/>
            <person name="Michel G."/>
            <person name="Noel B."/>
            <person name="Valentin K."/>
            <person name="Elias M."/>
            <person name="Artiguenave F."/>
            <person name="Arun A."/>
            <person name="Aury J.M."/>
            <person name="Barbosa-Neto J.F."/>
            <person name="Bothwell J.H."/>
            <person name="Bouget F.Y."/>
            <person name="Brillet L."/>
            <person name="Cabello-Hurtado F."/>
            <person name="Capella-Gutierrez S."/>
            <person name="Charrier B."/>
            <person name="Cladiere L."/>
            <person name="Cock J.M."/>
            <person name="Coelho S.M."/>
            <person name="Colleoni C."/>
            <person name="Czjzek M."/>
            <person name="Da Silva C."/>
            <person name="Delage L."/>
            <person name="Denoeud F."/>
            <person name="Deschamps P."/>
            <person name="Dittami S.M."/>
            <person name="Gabaldon T."/>
            <person name="Gachon C.M."/>
            <person name="Groisillier A."/>
            <person name="Herve C."/>
            <person name="Jabbari K."/>
            <person name="Katinka M."/>
            <person name="Kloareg B."/>
            <person name="Kowalczyk N."/>
            <person name="Labadie K."/>
            <person name="Leblanc C."/>
            <person name="Lopez P.J."/>
            <person name="McLachlan D.H."/>
            <person name="Meslet-Cladiere L."/>
            <person name="Moustafa A."/>
            <person name="Nehr Z."/>
            <person name="Nyvall Collen P."/>
            <person name="Panaud O."/>
            <person name="Partensky F."/>
            <person name="Poulain J."/>
            <person name="Rensing S.A."/>
            <person name="Rousvoal S."/>
            <person name="Samson G."/>
            <person name="Symeonidi A."/>
            <person name="Weissenbach J."/>
            <person name="Zambounis A."/>
            <person name="Wincker P."/>
            <person name="Boyen C."/>
        </authorList>
    </citation>
    <scope>NUCLEOTIDE SEQUENCE [LARGE SCALE GENOMIC DNA]</scope>
    <source>
        <strain evidence="2">cv. Stackhouse</strain>
    </source>
</reference>
<dbReference type="KEGG" id="ccp:CHC_T00002461001"/>
<dbReference type="EMBL" id="HG001660">
    <property type="protein sequence ID" value="CDF33880.1"/>
    <property type="molecule type" value="Genomic_DNA"/>
</dbReference>
<dbReference type="AlphaFoldDB" id="R7Q8S8"/>
<evidence type="ECO:0000313" key="1">
    <source>
        <dbReference type="EMBL" id="CDF33880.1"/>
    </source>
</evidence>
<protein>
    <submittedName>
        <fullName evidence="1">Uncharacterized protein</fullName>
    </submittedName>
</protein>
<organism evidence="1 2">
    <name type="scientific">Chondrus crispus</name>
    <name type="common">Carrageen Irish moss</name>
    <name type="synonym">Polymorpha crispa</name>
    <dbReference type="NCBI Taxonomy" id="2769"/>
    <lineage>
        <taxon>Eukaryota</taxon>
        <taxon>Rhodophyta</taxon>
        <taxon>Florideophyceae</taxon>
        <taxon>Rhodymeniophycidae</taxon>
        <taxon>Gigartinales</taxon>
        <taxon>Gigartinaceae</taxon>
        <taxon>Chondrus</taxon>
    </lineage>
</organism>
<proteinExistence type="predicted"/>